<dbReference type="AlphaFoldDB" id="A0A381XGG1"/>
<dbReference type="InterPro" id="IPR015882">
    <property type="entry name" value="HEX_bac_N"/>
</dbReference>
<dbReference type="SUPFAM" id="SSF55545">
    <property type="entry name" value="beta-N-acetylhexosaminidase-like domain"/>
    <property type="match status" value="1"/>
</dbReference>
<name>A0A381XGG1_9ZZZZ</name>
<dbReference type="InterPro" id="IPR029018">
    <property type="entry name" value="Hex-like_dom2"/>
</dbReference>
<evidence type="ECO:0000259" key="3">
    <source>
        <dbReference type="Pfam" id="PF02838"/>
    </source>
</evidence>
<sequence>MLKLLPEPKFVKETKENTFTFSSICLQTKGNEKLSLDDLLELSRLRFWNQKNVTIGTQLERAFVVEIRASLEMIEVQDRDLFEAQGYFLKITKKKATIHYESRSGFIYAITTLKQILKLNSSGFVLPVCEIIDFPSIPVRAVANTFSWYAGYGRIGFDMQLWGYEQWVEYLNIAIDHKINQFNMVLYGYWPFEIEDYPETVFRDVPVKIWNKENSRWLTVHFSHPNIEEPFLKKLIDLAHKLEVKFFAYVGLNSYNGAYSIKHPEKRTIPPENSGFVNDFDSLCLSDQGNIEYILDSMKTIDSLGFDGFTLEESEEGFWYCECSGCMERWHKGKTPVEAKHKANMWLLSKIYQTVRRKNPDSVLGIRAFRQPPLEKDPEFLQECVDNMPDDINLFWTPGLYVPDTEFPKWIEAFGKERIWGRDTESNAITSTMGRMFRIFESNMIRYQDETNAQVIERDIEMHISSVQHSVHGINGFMFEWYGLFMHLWAHGNYGWGSLMPQEEFFKLSCKIEFGEVLGGKILFILQNILTIHESQMPLFSTPFPFQKNTITEADIPQIKEAQLKYQGLLDLIHEVQGRINKNPNLNIYKPHFAKIENSHRRNRIIYEMVLASLTYEKSKDPIEKSMILDEILEMNEEDFMLVKDMFFDVTPVAETGVKSCMYPYHEIKRIIYNIRNPQEKDNSIIYSGIEALGWLWL</sequence>
<reference evidence="4" key="1">
    <citation type="submission" date="2018-05" db="EMBL/GenBank/DDBJ databases">
        <authorList>
            <person name="Lanie J.A."/>
            <person name="Ng W.-L."/>
            <person name="Kazmierczak K.M."/>
            <person name="Andrzejewski T.M."/>
            <person name="Davidsen T.M."/>
            <person name="Wayne K.J."/>
            <person name="Tettelin H."/>
            <person name="Glass J.I."/>
            <person name="Rusch D."/>
            <person name="Podicherti R."/>
            <person name="Tsui H.-C.T."/>
            <person name="Winkler M.E."/>
        </authorList>
    </citation>
    <scope>NUCLEOTIDE SEQUENCE</scope>
</reference>
<proteinExistence type="predicted"/>
<protein>
    <recommendedName>
        <fullName evidence="3">Beta-hexosaminidase bacterial type N-terminal domain-containing protein</fullName>
    </recommendedName>
</protein>
<evidence type="ECO:0000256" key="1">
    <source>
        <dbReference type="ARBA" id="ARBA00022801"/>
    </source>
</evidence>
<organism evidence="4">
    <name type="scientific">marine metagenome</name>
    <dbReference type="NCBI Taxonomy" id="408172"/>
    <lineage>
        <taxon>unclassified sequences</taxon>
        <taxon>metagenomes</taxon>
        <taxon>ecological metagenomes</taxon>
    </lineage>
</organism>
<dbReference type="Pfam" id="PF02838">
    <property type="entry name" value="Glyco_hydro_20b"/>
    <property type="match status" value="1"/>
</dbReference>
<dbReference type="GO" id="GO:0016798">
    <property type="term" value="F:hydrolase activity, acting on glycosyl bonds"/>
    <property type="evidence" value="ECO:0007669"/>
    <property type="project" value="UniProtKB-KW"/>
</dbReference>
<dbReference type="Gene3D" id="3.30.379.10">
    <property type="entry name" value="Chitobiase/beta-hexosaminidase domain 2-like"/>
    <property type="match status" value="1"/>
</dbReference>
<evidence type="ECO:0000256" key="2">
    <source>
        <dbReference type="ARBA" id="ARBA00023295"/>
    </source>
</evidence>
<dbReference type="EMBL" id="UINC01014947">
    <property type="protein sequence ID" value="SVA63343.1"/>
    <property type="molecule type" value="Genomic_DNA"/>
</dbReference>
<gene>
    <name evidence="4" type="ORF">METZ01_LOCUS116197</name>
</gene>
<evidence type="ECO:0000313" key="4">
    <source>
        <dbReference type="EMBL" id="SVA63343.1"/>
    </source>
</evidence>
<accession>A0A381XGG1</accession>
<feature type="domain" description="Beta-hexosaminidase bacterial type N-terminal" evidence="3">
    <location>
        <begin position="77"/>
        <end position="133"/>
    </location>
</feature>
<keyword evidence="1" id="KW-0378">Hydrolase</keyword>
<keyword evidence="2" id="KW-0326">Glycosidase</keyword>